<comment type="caution">
    <text evidence="1">The sequence shown here is derived from an EMBL/GenBank/DDBJ whole genome shotgun (WGS) entry which is preliminary data.</text>
</comment>
<dbReference type="Proteomes" id="UP000831701">
    <property type="component" value="Chromosome 21"/>
</dbReference>
<evidence type="ECO:0000313" key="1">
    <source>
        <dbReference type="EMBL" id="KAI3355362.1"/>
    </source>
</evidence>
<organism evidence="1 2">
    <name type="scientific">Scortum barcoo</name>
    <name type="common">barcoo grunter</name>
    <dbReference type="NCBI Taxonomy" id="214431"/>
    <lineage>
        <taxon>Eukaryota</taxon>
        <taxon>Metazoa</taxon>
        <taxon>Chordata</taxon>
        <taxon>Craniata</taxon>
        <taxon>Vertebrata</taxon>
        <taxon>Euteleostomi</taxon>
        <taxon>Actinopterygii</taxon>
        <taxon>Neopterygii</taxon>
        <taxon>Teleostei</taxon>
        <taxon>Neoteleostei</taxon>
        <taxon>Acanthomorphata</taxon>
        <taxon>Eupercaria</taxon>
        <taxon>Centrarchiformes</taxon>
        <taxon>Terapontoidei</taxon>
        <taxon>Terapontidae</taxon>
        <taxon>Scortum</taxon>
    </lineage>
</organism>
<name>A0ACB8VI62_9TELE</name>
<protein>
    <submittedName>
        <fullName evidence="1">Uncharacterized protein</fullName>
    </submittedName>
</protein>
<keyword evidence="2" id="KW-1185">Reference proteome</keyword>
<gene>
    <name evidence="1" type="ORF">L3Q82_018202</name>
</gene>
<reference evidence="1" key="1">
    <citation type="submission" date="2022-04" db="EMBL/GenBank/DDBJ databases">
        <title>Jade perch genome.</title>
        <authorList>
            <person name="Chao B."/>
        </authorList>
    </citation>
    <scope>NUCLEOTIDE SEQUENCE</scope>
    <source>
        <strain evidence="1">CB-2022</strain>
    </source>
</reference>
<evidence type="ECO:0000313" key="2">
    <source>
        <dbReference type="Proteomes" id="UP000831701"/>
    </source>
</evidence>
<sequence length="105" mass="12339">MSLSSWERPKCLTSRLFLFEFPPQLQTEQTSLQDNTRMSIICRQQPRIYPNCTQHRKLLMTFMWEVKQDKPIYGAQNLKNVTGSSCNWSLIVAEGPKFEKNNKLN</sequence>
<accession>A0ACB8VI62</accession>
<dbReference type="EMBL" id="CM041551">
    <property type="protein sequence ID" value="KAI3355362.1"/>
    <property type="molecule type" value="Genomic_DNA"/>
</dbReference>
<proteinExistence type="predicted"/>